<evidence type="ECO:0000313" key="2">
    <source>
        <dbReference type="EMBL" id="KRZ14764.1"/>
    </source>
</evidence>
<feature type="region of interest" description="Disordered" evidence="1">
    <location>
        <begin position="1"/>
        <end position="32"/>
    </location>
</feature>
<dbReference type="EMBL" id="JYDP01000022">
    <property type="protein sequence ID" value="KRZ14764.1"/>
    <property type="molecule type" value="Genomic_DNA"/>
</dbReference>
<comment type="caution">
    <text evidence="2">The sequence shown here is derived from an EMBL/GenBank/DDBJ whole genome shotgun (WGS) entry which is preliminary data.</text>
</comment>
<reference evidence="2 3" key="1">
    <citation type="submission" date="2015-01" db="EMBL/GenBank/DDBJ databases">
        <title>Evolution of Trichinella species and genotypes.</title>
        <authorList>
            <person name="Korhonen P.K."/>
            <person name="Edoardo P."/>
            <person name="Giuseppe L.R."/>
            <person name="Gasser R.B."/>
        </authorList>
    </citation>
    <scope>NUCLEOTIDE SEQUENCE [LARGE SCALE GENOMIC DNA]</scope>
    <source>
        <strain evidence="2">ISS1029</strain>
    </source>
</reference>
<feature type="compositionally biased region" description="Basic and acidic residues" evidence="1">
    <location>
        <begin position="20"/>
        <end position="32"/>
    </location>
</feature>
<sequence>MKCQPGNSLNFDRQSTSSDDLYKQLDPESQQRGKDVTALYSLATKATCQLEQDDNKLEFIDKFNPQITFVYTENKEVISINRADTI</sequence>
<accession>A0A0V1HVW3</accession>
<proteinExistence type="predicted"/>
<dbReference type="Proteomes" id="UP000055024">
    <property type="component" value="Unassembled WGS sequence"/>
</dbReference>
<evidence type="ECO:0000313" key="3">
    <source>
        <dbReference type="Proteomes" id="UP000055024"/>
    </source>
</evidence>
<name>A0A0V1HVW3_9BILA</name>
<keyword evidence="3" id="KW-1185">Reference proteome</keyword>
<organism evidence="2 3">
    <name type="scientific">Trichinella zimbabwensis</name>
    <dbReference type="NCBI Taxonomy" id="268475"/>
    <lineage>
        <taxon>Eukaryota</taxon>
        <taxon>Metazoa</taxon>
        <taxon>Ecdysozoa</taxon>
        <taxon>Nematoda</taxon>
        <taxon>Enoplea</taxon>
        <taxon>Dorylaimia</taxon>
        <taxon>Trichinellida</taxon>
        <taxon>Trichinellidae</taxon>
        <taxon>Trichinella</taxon>
    </lineage>
</organism>
<protein>
    <submittedName>
        <fullName evidence="2">Uncharacterized protein</fullName>
    </submittedName>
</protein>
<feature type="compositionally biased region" description="Polar residues" evidence="1">
    <location>
        <begin position="1"/>
        <end position="19"/>
    </location>
</feature>
<gene>
    <name evidence="2" type="ORF">T11_11993</name>
</gene>
<evidence type="ECO:0000256" key="1">
    <source>
        <dbReference type="SAM" id="MobiDB-lite"/>
    </source>
</evidence>
<dbReference type="AlphaFoldDB" id="A0A0V1HVW3"/>